<dbReference type="AlphaFoldDB" id="A0AAV3U9W0"/>
<evidence type="ECO:0000256" key="2">
    <source>
        <dbReference type="SAM" id="Coils"/>
    </source>
</evidence>
<dbReference type="Pfam" id="PF25973">
    <property type="entry name" value="BSH_CzcB"/>
    <property type="match status" value="1"/>
</dbReference>
<feature type="coiled-coil region" evidence="2">
    <location>
        <begin position="66"/>
        <end position="138"/>
    </location>
</feature>
<keyword evidence="2" id="KW-0175">Coiled coil</keyword>
<evidence type="ECO:0000313" key="4">
    <source>
        <dbReference type="EMBL" id="GAA4961490.1"/>
    </source>
</evidence>
<dbReference type="NCBIfam" id="TIGR01730">
    <property type="entry name" value="RND_mfp"/>
    <property type="match status" value="1"/>
</dbReference>
<comment type="caution">
    <text evidence="4">The sequence shown here is derived from an EMBL/GenBank/DDBJ whole genome shotgun (WGS) entry which is preliminary data.</text>
</comment>
<evidence type="ECO:0000256" key="1">
    <source>
        <dbReference type="ARBA" id="ARBA00009477"/>
    </source>
</evidence>
<dbReference type="InterPro" id="IPR006143">
    <property type="entry name" value="RND_pump_MFP"/>
</dbReference>
<dbReference type="PANTHER" id="PTHR30469">
    <property type="entry name" value="MULTIDRUG RESISTANCE PROTEIN MDTA"/>
    <property type="match status" value="1"/>
</dbReference>
<organism evidence="4 5">
    <name type="scientific">Halioxenophilus aromaticivorans</name>
    <dbReference type="NCBI Taxonomy" id="1306992"/>
    <lineage>
        <taxon>Bacteria</taxon>
        <taxon>Pseudomonadati</taxon>
        <taxon>Pseudomonadota</taxon>
        <taxon>Gammaproteobacteria</taxon>
        <taxon>Alteromonadales</taxon>
        <taxon>Alteromonadaceae</taxon>
        <taxon>Halioxenophilus</taxon>
    </lineage>
</organism>
<dbReference type="Gene3D" id="2.40.50.100">
    <property type="match status" value="1"/>
</dbReference>
<sequence>MVWQAVEPAQTTSIRHFSALTRAQERTPLSFQVPGRVQAVLVDIGQPVTQAQAIARLDPKEYELLVEQSRSSLSEAQITLQDANRNVARQQSLYDRKLVAVATLDDAETLQQQAESRVDQLQAQLDRAQKQLDDTVLLAPYQGVISERDLEEGQQVSIGQKVFQLEGSGGMEVLFYVPEQLINQIVVGSSHQVVVPAATAQPIAGQISEVGNHAQDAGAFPVVMALQAPPATVKTGMSAEALLTVAISGLGSASERADTDGTSLLSIPLTAFLSEPSNRFSAYVVESDRAVKKDITIASLTDTHALVSAGLQVGDIVVSKGANQLHDQQPVVLLDSETLRYNP</sequence>
<dbReference type="Proteomes" id="UP001409585">
    <property type="component" value="Unassembled WGS sequence"/>
</dbReference>
<comment type="similarity">
    <text evidence="1">Belongs to the membrane fusion protein (MFP) (TC 8.A.1) family.</text>
</comment>
<dbReference type="EMBL" id="BAABLX010000080">
    <property type="protein sequence ID" value="GAA4961490.1"/>
    <property type="molecule type" value="Genomic_DNA"/>
</dbReference>
<dbReference type="PANTHER" id="PTHR30469:SF20">
    <property type="entry name" value="EFFLUX RND TRANSPORTER PERIPLASMIC ADAPTOR SUBUNIT"/>
    <property type="match status" value="1"/>
</dbReference>
<accession>A0AAV3U9W0</accession>
<name>A0AAV3U9W0_9ALTE</name>
<reference evidence="5" key="1">
    <citation type="journal article" date="2019" name="Int. J. Syst. Evol. Microbiol.">
        <title>The Global Catalogue of Microorganisms (GCM) 10K type strain sequencing project: providing services to taxonomists for standard genome sequencing and annotation.</title>
        <authorList>
            <consortium name="The Broad Institute Genomics Platform"/>
            <consortium name="The Broad Institute Genome Sequencing Center for Infectious Disease"/>
            <person name="Wu L."/>
            <person name="Ma J."/>
        </authorList>
    </citation>
    <scope>NUCLEOTIDE SEQUENCE [LARGE SCALE GENOMIC DNA]</scope>
    <source>
        <strain evidence="5">JCM 19134</strain>
    </source>
</reference>
<gene>
    <name evidence="4" type="ORF">GCM10025791_48770</name>
</gene>
<dbReference type="GO" id="GO:0015562">
    <property type="term" value="F:efflux transmembrane transporter activity"/>
    <property type="evidence" value="ECO:0007669"/>
    <property type="project" value="TreeGrafter"/>
</dbReference>
<dbReference type="Gene3D" id="2.40.420.20">
    <property type="match status" value="1"/>
</dbReference>
<dbReference type="Gene3D" id="2.40.30.170">
    <property type="match status" value="1"/>
</dbReference>
<dbReference type="InterPro" id="IPR058647">
    <property type="entry name" value="BSH_CzcB-like"/>
</dbReference>
<proteinExistence type="inferred from homology"/>
<feature type="domain" description="CzcB-like barrel-sandwich hybrid" evidence="3">
    <location>
        <begin position="32"/>
        <end position="165"/>
    </location>
</feature>
<dbReference type="GO" id="GO:1990281">
    <property type="term" value="C:efflux pump complex"/>
    <property type="evidence" value="ECO:0007669"/>
    <property type="project" value="TreeGrafter"/>
</dbReference>
<protein>
    <submittedName>
        <fullName evidence="4">Efflux RND transporter periplasmic adaptor subunit</fullName>
    </submittedName>
</protein>
<dbReference type="Gene3D" id="1.10.287.470">
    <property type="entry name" value="Helix hairpin bin"/>
    <property type="match status" value="1"/>
</dbReference>
<dbReference type="SUPFAM" id="SSF111369">
    <property type="entry name" value="HlyD-like secretion proteins"/>
    <property type="match status" value="1"/>
</dbReference>
<evidence type="ECO:0000259" key="3">
    <source>
        <dbReference type="Pfam" id="PF25973"/>
    </source>
</evidence>
<evidence type="ECO:0000313" key="5">
    <source>
        <dbReference type="Proteomes" id="UP001409585"/>
    </source>
</evidence>
<keyword evidence="5" id="KW-1185">Reference proteome</keyword>